<feature type="chain" id="PRO_5046888355" description="Lipoprotein LpqN" evidence="2">
    <location>
        <begin position="20"/>
        <end position="193"/>
    </location>
</feature>
<proteinExistence type="predicted"/>
<keyword evidence="2" id="KW-0732">Signal</keyword>
<name>A0ABN1ZRP0_9ACTN</name>
<dbReference type="Proteomes" id="UP001500842">
    <property type="component" value="Unassembled WGS sequence"/>
</dbReference>
<protein>
    <recommendedName>
        <fullName evidence="5">Lipoprotein LpqN</fullName>
    </recommendedName>
</protein>
<gene>
    <name evidence="3" type="ORF">GCM10009788_02480</name>
</gene>
<accession>A0ABN1ZRP0</accession>
<dbReference type="RefSeq" id="WP_344110799.1">
    <property type="nucleotide sequence ID" value="NZ_BAAAOR010000002.1"/>
</dbReference>
<dbReference type="EMBL" id="BAAAOR010000002">
    <property type="protein sequence ID" value="GAA1502747.1"/>
    <property type="molecule type" value="Genomic_DNA"/>
</dbReference>
<feature type="signal peptide" evidence="2">
    <location>
        <begin position="1"/>
        <end position="19"/>
    </location>
</feature>
<dbReference type="PROSITE" id="PS51257">
    <property type="entry name" value="PROKAR_LIPOPROTEIN"/>
    <property type="match status" value="1"/>
</dbReference>
<evidence type="ECO:0000313" key="3">
    <source>
        <dbReference type="EMBL" id="GAA1502747.1"/>
    </source>
</evidence>
<evidence type="ECO:0000313" key="4">
    <source>
        <dbReference type="Proteomes" id="UP001500842"/>
    </source>
</evidence>
<feature type="region of interest" description="Disordered" evidence="1">
    <location>
        <begin position="22"/>
        <end position="60"/>
    </location>
</feature>
<reference evidence="3 4" key="1">
    <citation type="journal article" date="2019" name="Int. J. Syst. Evol. Microbiol.">
        <title>The Global Catalogue of Microorganisms (GCM) 10K type strain sequencing project: providing services to taxonomists for standard genome sequencing and annotation.</title>
        <authorList>
            <consortium name="The Broad Institute Genomics Platform"/>
            <consortium name="The Broad Institute Genome Sequencing Center for Infectious Disease"/>
            <person name="Wu L."/>
            <person name="Ma J."/>
        </authorList>
    </citation>
    <scope>NUCLEOTIDE SEQUENCE [LARGE SCALE GENOMIC DNA]</scope>
    <source>
        <strain evidence="3 4">JCM 14942</strain>
    </source>
</reference>
<organism evidence="3 4">
    <name type="scientific">Nocardioides humi</name>
    <dbReference type="NCBI Taxonomy" id="449461"/>
    <lineage>
        <taxon>Bacteria</taxon>
        <taxon>Bacillati</taxon>
        <taxon>Actinomycetota</taxon>
        <taxon>Actinomycetes</taxon>
        <taxon>Propionibacteriales</taxon>
        <taxon>Nocardioidaceae</taxon>
        <taxon>Nocardioides</taxon>
    </lineage>
</organism>
<sequence>MVSRVVRSLPAAALALALAGCSDDEPSGGPGVATPPTTPSTTSAAPATPSVTPASGQEISNDTVSMRLTDDPDWQVARFSTTVTGGLLREDGSMSASVSDIRSTGDDELDSLAAAAEKTWSDDDPAPLRVANREIDGVDCYVLEASNDDRRRYIVGGDHDGFTFSIDFKVPVAWTDGDQLIEEMLASVDIRDH</sequence>
<evidence type="ECO:0008006" key="5">
    <source>
        <dbReference type="Google" id="ProtNLM"/>
    </source>
</evidence>
<evidence type="ECO:0000256" key="2">
    <source>
        <dbReference type="SAM" id="SignalP"/>
    </source>
</evidence>
<comment type="caution">
    <text evidence="3">The sequence shown here is derived from an EMBL/GenBank/DDBJ whole genome shotgun (WGS) entry which is preliminary data.</text>
</comment>
<feature type="compositionally biased region" description="Low complexity" evidence="1">
    <location>
        <begin position="32"/>
        <end position="56"/>
    </location>
</feature>
<evidence type="ECO:0000256" key="1">
    <source>
        <dbReference type="SAM" id="MobiDB-lite"/>
    </source>
</evidence>
<keyword evidence="4" id="KW-1185">Reference proteome</keyword>